<proteinExistence type="predicted"/>
<name>A0ABT5ATV5_9CYAN</name>
<organism evidence="1 2">
    <name type="scientific">Anabaenopsis arnoldii</name>
    <dbReference type="NCBI Taxonomy" id="2152938"/>
    <lineage>
        <taxon>Bacteria</taxon>
        <taxon>Bacillati</taxon>
        <taxon>Cyanobacteriota</taxon>
        <taxon>Cyanophyceae</taxon>
        <taxon>Nostocales</taxon>
        <taxon>Nodulariaceae</taxon>
        <taxon>Anabaenopsis</taxon>
    </lineage>
</organism>
<accession>A0ABT5ATV5</accession>
<dbReference type="Proteomes" id="UP001212499">
    <property type="component" value="Unassembled WGS sequence"/>
</dbReference>
<protein>
    <submittedName>
        <fullName evidence="1">Uncharacterized protein</fullName>
    </submittedName>
</protein>
<comment type="caution">
    <text evidence="1">The sequence shown here is derived from an EMBL/GenBank/DDBJ whole genome shotgun (WGS) entry which is preliminary data.</text>
</comment>
<evidence type="ECO:0000313" key="1">
    <source>
        <dbReference type="EMBL" id="MDB9539856.1"/>
    </source>
</evidence>
<evidence type="ECO:0000313" key="2">
    <source>
        <dbReference type="Proteomes" id="UP001212499"/>
    </source>
</evidence>
<sequence length="41" mass="4438">MNISFGMTFIRSTKAHQVIAETLINQVHEGIFAGLIGYGAT</sequence>
<reference evidence="1 2" key="1">
    <citation type="submission" date="2023-01" db="EMBL/GenBank/DDBJ databases">
        <title>Genomes from the Australian National Cyanobacteria Reference Collection.</title>
        <authorList>
            <person name="Willis A."/>
            <person name="Lee E.M.F."/>
        </authorList>
    </citation>
    <scope>NUCLEOTIDE SEQUENCE [LARGE SCALE GENOMIC DNA]</scope>
    <source>
        <strain evidence="1 2">CS-1033</strain>
    </source>
</reference>
<dbReference type="EMBL" id="JAQMUH010000102">
    <property type="protein sequence ID" value="MDB9539856.1"/>
    <property type="molecule type" value="Genomic_DNA"/>
</dbReference>
<gene>
    <name evidence="1" type="ORF">PN457_09320</name>
</gene>
<keyword evidence="2" id="KW-1185">Reference proteome</keyword>